<dbReference type="AlphaFoldDB" id="E9E4I8"/>
<gene>
    <name evidence="9" type="ORF">MAC_04786</name>
</gene>
<feature type="compositionally biased region" description="Acidic residues" evidence="5">
    <location>
        <begin position="696"/>
        <end position="710"/>
    </location>
</feature>
<dbReference type="InterPro" id="IPR010482">
    <property type="entry name" value="TECPR1-like_DysF"/>
</dbReference>
<dbReference type="HOGENOM" id="CLU_295612_0_0_1"/>
<dbReference type="Proteomes" id="UP000002499">
    <property type="component" value="Unassembled WGS sequence"/>
</dbReference>
<feature type="transmembrane region" description="Helical" evidence="6">
    <location>
        <begin position="931"/>
        <end position="953"/>
    </location>
</feature>
<name>E9E4I8_METAQ</name>
<feature type="transmembrane region" description="Helical" evidence="6">
    <location>
        <begin position="993"/>
        <end position="1021"/>
    </location>
</feature>
<evidence type="ECO:0000256" key="4">
    <source>
        <dbReference type="ARBA" id="ARBA00023136"/>
    </source>
</evidence>
<dbReference type="PANTHER" id="PTHR31679:SF2">
    <property type="entry name" value="PEROXISOMAL MEMBRANE PROTEIN PEX30-RELATED"/>
    <property type="match status" value="1"/>
</dbReference>
<dbReference type="GO" id="GO:0005778">
    <property type="term" value="C:peroxisomal membrane"/>
    <property type="evidence" value="ECO:0007669"/>
    <property type="project" value="UniProtKB-ARBA"/>
</dbReference>
<protein>
    <submittedName>
        <fullName evidence="9">Peroxisomal membrane protein PEX31</fullName>
    </submittedName>
</protein>
<dbReference type="GO" id="GO:0007031">
    <property type="term" value="P:peroxisome organization"/>
    <property type="evidence" value="ECO:0007669"/>
    <property type="project" value="TreeGrafter"/>
</dbReference>
<dbReference type="eggNOG" id="ENOG502QT80">
    <property type="taxonomic scope" value="Eukaryota"/>
</dbReference>
<keyword evidence="7" id="KW-0732">Signal</keyword>
<dbReference type="InterPro" id="IPR006614">
    <property type="entry name" value="Peroxin/Ferlin"/>
</dbReference>
<dbReference type="InterPro" id="IPR052646">
    <property type="entry name" value="Peroxisomal_PEX28-32"/>
</dbReference>
<dbReference type="InParanoid" id="E9E4I8"/>
<sequence length="1023" mass="112353">MSRPPICPQTLLFFFFPSPHLCIAVDAAVCGQRTWSSWGFWHVMSRPRTCASNFASQLRHLLPSPDALTFDLHVTAAHHSAAESVSTTSHCLFYQYTRPSQTQQDTVGCIAHMSQSSSGHFESPWLSHLDLPMSSRDDASSASTYESQNATGLPPTYASFSPVTLSSKTPSRSARRSNILVHQKSPLLLATPPQVTRALAYSHPFLLPLNKFVGLLTWSTGDPWQSFLLLSAFWLVVLYGDVVVRRAGPVVIGLVIIAGMYGRRYSPLSSSGWAEPARPTKDASSVSTASAAGSHGEGASSKKAKHQRAASEITSTKHQKTLDEIVETLKEFTGRCNVLMEPLLEMTDFLSTQRTPTSATTKPALTAMFVRLLIVTPFWLALTMPPFHVITTRRVVLVFGTIILTWHSTTLRVTRTLLWRSSLVRRSAAAITGLRFDGPLKTGHKLAAEAAKSHAAAAGKGNRKAGRSKSSGVKFTFIIYENQRRWVGLGWTASLFAYERPAWTDEHNNPVPSRDEFELPDVEDGSRMRWQWVEGSQWRVDGVPDENGPVDYDGEEGKNGWIYYDNKWQYGRRGQDGWAKWTRRRKWYRDAELVEVDESEQPVQPVQPAPGQDGTSKSPKKGYKKGYSTSDEKMVPVRAEPHPTAGDQPGNDDDGASIFSTSSKSSFWPSSFRRRTVEKPSTLAEKGPSRNIAEPVPDDDASGLDLETELELQKQGKDGGRWAMEDTPLVPSPLAIRQSPRLPRDDEEEDLLTPLLQSRRPSRQYVSFSPPPSDSFSLPKSYAPRAEALPAFTHPWPSSSIRSLTSQEEQAGPSAPRVPLIHIRDESPGGNARETCLSVFSEDAVARLPLTPFPPWMSNSDRERRETCDSRREQGKSEAAGCHCDDGPVRKGVVHATVLAAQFVAFMGLFCVWVDVAVREAAADSGFWHKLWVYFQPALGGLGLFAAAAILAYEANGLSDGVFLGVQAVVLVVAGAAGFCVVWWALELGSRAVVGAAAGTAVMMLGVGLFGFARAAVVWWLDG</sequence>
<dbReference type="SMART" id="SM00693">
    <property type="entry name" value="DysFN"/>
    <property type="match status" value="1"/>
</dbReference>
<feature type="transmembrane region" description="Helical" evidence="6">
    <location>
        <begin position="965"/>
        <end position="986"/>
    </location>
</feature>
<evidence type="ECO:0000256" key="7">
    <source>
        <dbReference type="SAM" id="SignalP"/>
    </source>
</evidence>
<evidence type="ECO:0000313" key="10">
    <source>
        <dbReference type="Proteomes" id="UP000002499"/>
    </source>
</evidence>
<keyword evidence="2 6" id="KW-0812">Transmembrane</keyword>
<feature type="compositionally biased region" description="Basic and acidic residues" evidence="5">
    <location>
        <begin position="860"/>
        <end position="876"/>
    </location>
</feature>
<dbReference type="GO" id="GO:0012505">
    <property type="term" value="C:endomembrane system"/>
    <property type="evidence" value="ECO:0007669"/>
    <property type="project" value="UniProtKB-SubCell"/>
</dbReference>
<evidence type="ECO:0000256" key="3">
    <source>
        <dbReference type="ARBA" id="ARBA00022989"/>
    </source>
</evidence>
<evidence type="ECO:0000259" key="8">
    <source>
        <dbReference type="SMART" id="SM00693"/>
    </source>
</evidence>
<dbReference type="STRING" id="655827.E9E4I8"/>
<keyword evidence="4 6" id="KW-0472">Membrane</keyword>
<evidence type="ECO:0000256" key="1">
    <source>
        <dbReference type="ARBA" id="ARBA00004127"/>
    </source>
</evidence>
<feature type="compositionally biased region" description="Low complexity" evidence="5">
    <location>
        <begin position="657"/>
        <end position="671"/>
    </location>
</feature>
<feature type="region of interest" description="Disordered" evidence="5">
    <location>
        <begin position="856"/>
        <end position="881"/>
    </location>
</feature>
<evidence type="ECO:0000256" key="6">
    <source>
        <dbReference type="SAM" id="Phobius"/>
    </source>
</evidence>
<feature type="transmembrane region" description="Helical" evidence="6">
    <location>
        <begin position="899"/>
        <end position="919"/>
    </location>
</feature>
<feature type="chain" id="PRO_5003235455" evidence="7">
    <location>
        <begin position="23"/>
        <end position="1023"/>
    </location>
</feature>
<feature type="compositionally biased region" description="Low complexity" evidence="5">
    <location>
        <begin position="601"/>
        <end position="617"/>
    </location>
</feature>
<evidence type="ECO:0000313" key="9">
    <source>
        <dbReference type="EMBL" id="EFY89199.1"/>
    </source>
</evidence>
<feature type="region of interest" description="Disordered" evidence="5">
    <location>
        <begin position="596"/>
        <end position="780"/>
    </location>
</feature>
<dbReference type="OrthoDB" id="5586090at2759"/>
<dbReference type="Pfam" id="PF06398">
    <property type="entry name" value="Pex24p"/>
    <property type="match status" value="1"/>
</dbReference>
<dbReference type="PANTHER" id="PTHR31679">
    <property type="entry name" value="PEROXISOMAL MEMBRANE PROTEIN PEX30-RELATED"/>
    <property type="match status" value="1"/>
</dbReference>
<feature type="compositionally biased region" description="Basic and acidic residues" evidence="5">
    <location>
        <begin position="711"/>
        <end position="724"/>
    </location>
</feature>
<accession>E9E4I8</accession>
<feature type="compositionally biased region" description="Low complexity" evidence="5">
    <location>
        <begin position="283"/>
        <end position="301"/>
    </location>
</feature>
<keyword evidence="10" id="KW-1185">Reference proteome</keyword>
<organism evidence="10">
    <name type="scientific">Metarhizium acridum (strain CQMa 102)</name>
    <dbReference type="NCBI Taxonomy" id="655827"/>
    <lineage>
        <taxon>Eukaryota</taxon>
        <taxon>Fungi</taxon>
        <taxon>Dikarya</taxon>
        <taxon>Ascomycota</taxon>
        <taxon>Pezizomycotina</taxon>
        <taxon>Sordariomycetes</taxon>
        <taxon>Hypocreomycetidae</taxon>
        <taxon>Hypocreales</taxon>
        <taxon>Clavicipitaceae</taxon>
        <taxon>Metarhizium</taxon>
    </lineage>
</organism>
<reference evidence="9 10" key="1">
    <citation type="journal article" date="2011" name="PLoS Genet.">
        <title>Genome sequencing and comparative transcriptomics of the model entomopathogenic fungi Metarhizium anisopliae and M. acridum.</title>
        <authorList>
            <person name="Gao Q."/>
            <person name="Jin K."/>
            <person name="Ying S.H."/>
            <person name="Zhang Y."/>
            <person name="Xiao G."/>
            <person name="Shang Y."/>
            <person name="Duan Z."/>
            <person name="Hu X."/>
            <person name="Xie X.Q."/>
            <person name="Zhou G."/>
            <person name="Peng G."/>
            <person name="Luo Z."/>
            <person name="Huang W."/>
            <person name="Wang B."/>
            <person name="Fang W."/>
            <person name="Wang S."/>
            <person name="Zhong Y."/>
            <person name="Ma L.J."/>
            <person name="St Leger R.J."/>
            <person name="Zhao G.P."/>
            <person name="Pei Y."/>
            <person name="Feng M.G."/>
            <person name="Xia Y."/>
            <person name="Wang C."/>
        </authorList>
    </citation>
    <scope>NUCLEOTIDE SEQUENCE [LARGE SCALE GENOMIC DNA]</scope>
    <source>
        <strain evidence="9 10">CQMa 102</strain>
    </source>
</reference>
<evidence type="ECO:0000256" key="2">
    <source>
        <dbReference type="ARBA" id="ARBA00022692"/>
    </source>
</evidence>
<evidence type="ECO:0000256" key="5">
    <source>
        <dbReference type="SAM" id="MobiDB-lite"/>
    </source>
</evidence>
<proteinExistence type="predicted"/>
<feature type="domain" description="Peroxin/Ferlin" evidence="8">
    <location>
        <begin position="472"/>
        <end position="541"/>
    </location>
</feature>
<feature type="compositionally biased region" description="Basic and acidic residues" evidence="5">
    <location>
        <begin position="630"/>
        <end position="641"/>
    </location>
</feature>
<keyword evidence="3 6" id="KW-1133">Transmembrane helix</keyword>
<dbReference type="EMBL" id="GL698502">
    <property type="protein sequence ID" value="EFY89199.1"/>
    <property type="molecule type" value="Genomic_DNA"/>
</dbReference>
<feature type="signal peptide" evidence="7">
    <location>
        <begin position="1"/>
        <end position="22"/>
    </location>
</feature>
<comment type="subcellular location">
    <subcellularLocation>
        <location evidence="1">Endomembrane system</location>
        <topology evidence="1">Multi-pass membrane protein</topology>
    </subcellularLocation>
</comment>
<feature type="region of interest" description="Disordered" evidence="5">
    <location>
        <begin position="269"/>
        <end position="316"/>
    </location>
</feature>